<dbReference type="SUPFAM" id="SSF49764">
    <property type="entry name" value="HSP20-like chaperones"/>
    <property type="match status" value="1"/>
</dbReference>
<proteinExistence type="predicted"/>
<dbReference type="InterPro" id="IPR008978">
    <property type="entry name" value="HSP20-like_chaperone"/>
</dbReference>
<evidence type="ECO:0000259" key="1">
    <source>
        <dbReference type="PROSITE" id="PS51203"/>
    </source>
</evidence>
<dbReference type="Pfam" id="PF04969">
    <property type="entry name" value="CS"/>
    <property type="match status" value="1"/>
</dbReference>
<evidence type="ECO:0000313" key="2">
    <source>
        <dbReference type="EMBL" id="CAK9876174.1"/>
    </source>
</evidence>
<gene>
    <name evidence="2" type="ORF">CSSPJE1EN2_LOCUS18396</name>
</gene>
<dbReference type="Gene3D" id="2.60.40.790">
    <property type="match status" value="1"/>
</dbReference>
<dbReference type="PANTHER" id="PTHR45862">
    <property type="entry name" value="PROTEIN SGT1 HOMOLOG"/>
    <property type="match status" value="1"/>
</dbReference>
<reference evidence="2" key="1">
    <citation type="submission" date="2024-03" db="EMBL/GenBank/DDBJ databases">
        <authorList>
            <consortium name="ELIXIR-Norway"/>
            <consortium name="Elixir Norway"/>
        </authorList>
    </citation>
    <scope>NUCLEOTIDE SEQUENCE</scope>
</reference>
<sequence length="240" mass="27181">MDTRMGVEMELKVVKKDLQFASANSNTKVVDMVSPTPPYAPPAKFKYEWYQITSLVVVCILAKAAEEENLKVHFSEHILGLVINLREPLPCMLQLPLFGKVIPAECKYACLKTKLEIKLVKATNIHWMQLGCNTKCGTDWDKLEAIVKEEVNHPPPIQYTTIQNKGSENWAKKYNTLEARICELEQKMNAMTLELKEVCQTVLPSSSVPLPTQPSRLGANPKIVAEVARWFFPSWEPLEP</sequence>
<dbReference type="InterPro" id="IPR044563">
    <property type="entry name" value="Sgt1-like"/>
</dbReference>
<dbReference type="CDD" id="cd06466">
    <property type="entry name" value="p23_CS_SGT1_like"/>
    <property type="match status" value="1"/>
</dbReference>
<evidence type="ECO:0000313" key="3">
    <source>
        <dbReference type="Proteomes" id="UP001497522"/>
    </source>
</evidence>
<keyword evidence="3" id="KW-1185">Reference proteome</keyword>
<feature type="domain" description="CS" evidence="1">
    <location>
        <begin position="42"/>
        <end position="131"/>
    </location>
</feature>
<name>A0ABP1BKR8_9BRYO</name>
<organism evidence="2 3">
    <name type="scientific">Sphagnum jensenii</name>
    <dbReference type="NCBI Taxonomy" id="128206"/>
    <lineage>
        <taxon>Eukaryota</taxon>
        <taxon>Viridiplantae</taxon>
        <taxon>Streptophyta</taxon>
        <taxon>Embryophyta</taxon>
        <taxon>Bryophyta</taxon>
        <taxon>Sphagnophytina</taxon>
        <taxon>Sphagnopsida</taxon>
        <taxon>Sphagnales</taxon>
        <taxon>Sphagnaceae</taxon>
        <taxon>Sphagnum</taxon>
    </lineage>
</organism>
<dbReference type="InterPro" id="IPR007052">
    <property type="entry name" value="CS_dom"/>
</dbReference>
<dbReference type="Proteomes" id="UP001497522">
    <property type="component" value="Chromosome 5"/>
</dbReference>
<protein>
    <recommendedName>
        <fullName evidence="1">CS domain-containing protein</fullName>
    </recommendedName>
</protein>
<accession>A0ABP1BKR8</accession>
<dbReference type="PROSITE" id="PS51203">
    <property type="entry name" value="CS"/>
    <property type="match status" value="1"/>
</dbReference>
<dbReference type="EMBL" id="OZ023706">
    <property type="protein sequence ID" value="CAK9876174.1"/>
    <property type="molecule type" value="Genomic_DNA"/>
</dbReference>